<reference evidence="3" key="1">
    <citation type="submission" date="2016-10" db="EMBL/GenBank/DDBJ databases">
        <authorList>
            <person name="Varghese N."/>
        </authorList>
    </citation>
    <scope>NUCLEOTIDE SEQUENCE [LARGE SCALE GENOMIC DNA]</scope>
    <source>
        <strain evidence="3">GAS106B</strain>
    </source>
</reference>
<dbReference type="Proteomes" id="UP000183487">
    <property type="component" value="Unassembled WGS sequence"/>
</dbReference>
<protein>
    <submittedName>
        <fullName evidence="2">Uncharacterized conserved protein, DUF1330 family</fullName>
    </submittedName>
</protein>
<keyword evidence="3" id="KW-1185">Reference proteome</keyword>
<dbReference type="SUPFAM" id="SSF54909">
    <property type="entry name" value="Dimeric alpha+beta barrel"/>
    <property type="match status" value="1"/>
</dbReference>
<dbReference type="RefSeq" id="WP_074765518.1">
    <property type="nucleotide sequence ID" value="NZ_FNKP01000001.1"/>
</dbReference>
<dbReference type="InterPro" id="IPR011008">
    <property type="entry name" value="Dimeric_a/b-barrel"/>
</dbReference>
<proteinExistence type="predicted"/>
<dbReference type="OrthoDB" id="516779at2"/>
<organism evidence="2 3">
    <name type="scientific">Paraburkholderia fungorum</name>
    <dbReference type="NCBI Taxonomy" id="134537"/>
    <lineage>
        <taxon>Bacteria</taxon>
        <taxon>Pseudomonadati</taxon>
        <taxon>Pseudomonadota</taxon>
        <taxon>Betaproteobacteria</taxon>
        <taxon>Burkholderiales</taxon>
        <taxon>Burkholderiaceae</taxon>
        <taxon>Paraburkholderia</taxon>
    </lineage>
</organism>
<dbReference type="AlphaFoldDB" id="A0A1H1E058"/>
<sequence length="98" mass="11105">MPAYVVITREKTLDPAKLEEYKQVAPAVFEQHPVMMLASHGRKEVVEGPAIEEILILEFTGYDEALAWYRSPAYQQVSQTRLQGGDYRIIITEGLPLV</sequence>
<feature type="domain" description="DUF1330" evidence="1">
    <location>
        <begin position="2"/>
        <end position="94"/>
    </location>
</feature>
<accession>A0A1H1E058</accession>
<dbReference type="Gene3D" id="3.30.70.100">
    <property type="match status" value="1"/>
</dbReference>
<dbReference type="Pfam" id="PF07045">
    <property type="entry name" value="DUF1330"/>
    <property type="match status" value="1"/>
</dbReference>
<dbReference type="PANTHER" id="PTHR41521">
    <property type="match status" value="1"/>
</dbReference>
<evidence type="ECO:0000313" key="2">
    <source>
        <dbReference type="EMBL" id="SDQ81990.1"/>
    </source>
</evidence>
<dbReference type="PANTHER" id="PTHR41521:SF4">
    <property type="entry name" value="BLR0684 PROTEIN"/>
    <property type="match status" value="1"/>
</dbReference>
<name>A0A1H1E058_9BURK</name>
<dbReference type="EMBL" id="FNKP01000001">
    <property type="protein sequence ID" value="SDQ81990.1"/>
    <property type="molecule type" value="Genomic_DNA"/>
</dbReference>
<evidence type="ECO:0000313" key="3">
    <source>
        <dbReference type="Proteomes" id="UP000183487"/>
    </source>
</evidence>
<dbReference type="InterPro" id="IPR010753">
    <property type="entry name" value="DUF1330"/>
</dbReference>
<evidence type="ECO:0000259" key="1">
    <source>
        <dbReference type="Pfam" id="PF07045"/>
    </source>
</evidence>
<gene>
    <name evidence="2" type="ORF">SAMN05443245_2885</name>
</gene>